<dbReference type="CDD" id="cd13901">
    <property type="entry name" value="CuRO_3_MaLCC_like"/>
    <property type="match status" value="1"/>
</dbReference>
<name>A0A6A6WM20_9PEZI</name>
<evidence type="ECO:0000256" key="2">
    <source>
        <dbReference type="ARBA" id="ARBA00022723"/>
    </source>
</evidence>
<evidence type="ECO:0000259" key="7">
    <source>
        <dbReference type="Pfam" id="PF07732"/>
    </source>
</evidence>
<dbReference type="InterPro" id="IPR001117">
    <property type="entry name" value="Cu-oxidase_2nd"/>
</dbReference>
<evidence type="ECO:0000313" key="8">
    <source>
        <dbReference type="EMBL" id="KAF2763260.1"/>
    </source>
</evidence>
<dbReference type="InterPro" id="IPR002355">
    <property type="entry name" value="Cu_oxidase_Cu_BS"/>
</dbReference>
<dbReference type="FunFam" id="2.60.40.420:FF:000021">
    <property type="entry name" value="Extracellular dihydrogeodin oxidase/laccase"/>
    <property type="match status" value="1"/>
</dbReference>
<dbReference type="RefSeq" id="XP_033605711.1">
    <property type="nucleotide sequence ID" value="XM_033746335.1"/>
</dbReference>
<dbReference type="PANTHER" id="PTHR11709">
    <property type="entry name" value="MULTI-COPPER OXIDASE"/>
    <property type="match status" value="1"/>
</dbReference>
<dbReference type="Proteomes" id="UP000799437">
    <property type="component" value="Unassembled WGS sequence"/>
</dbReference>
<dbReference type="Pfam" id="PF07731">
    <property type="entry name" value="Cu-oxidase_2"/>
    <property type="match status" value="1"/>
</dbReference>
<dbReference type="InterPro" id="IPR011707">
    <property type="entry name" value="Cu-oxidase-like_N"/>
</dbReference>
<evidence type="ECO:0000256" key="4">
    <source>
        <dbReference type="ARBA" id="ARBA00023008"/>
    </source>
</evidence>
<gene>
    <name evidence="8" type="ORF">EJ05DRAFT_496090</name>
</gene>
<sequence>MRFLEACKSLVISFTALFSTSPFSDNSNSQQPLVEYLSNGPPEHDAYAKFPVRFDSPSGPDSDNPAPPFTCKYNFDRPGWRNCSTASNRKCWLENTETKEQYNITTDYENYYPPGIVREYWLDLSEKTINADGVNNPDGKVFNGSYPGPWIQACWGDTLKIHVKNNLDCNGTTIHWHGIRQLNTVHMDGVNGITQCPIAPKKEATYIFKAMQYGSSWYHSHYSLQYGDGVAGPMTIYGPSSSEFDEALDPILMTDWSHQSAFKDYVRELTGKPSIPKMNSVLINGKGNFAGAFNLTKFTRHIKQGNRYLMRIINTSVDTAYIFSIDNHNLTVVTSDFVPIEPYTTDHILVGIGQRYHVILHAEPIPTNGWVSSKGNYWLRAIPADGCKAFEDGNQPDERQGVIRYNKEETSVPVSWRPTWNLTCRDEPYSKLKPMHRWKVPLMDLPPSDDYFEVGLQKNPGRPHEHDDFRMWFLANHSMWIDFARPTIDYLSNKTWNDDSVIVESQAKKDEWIILVVTQPAKYLPVPLPKPGMPVVGKPERLMIATAHPIHLHGHDFALLAQGTDWTDLELGKVNLKWDNPPRRDVALLPSGGYLVMAFKADNPGVWIVHCHIAWHASSGLAMQIIERKEDLKTLLSSKDPEMVAQMAQHRQVCKDWDAWFKKNEKRCAIPPNPFQDDSGI</sequence>
<protein>
    <recommendedName>
        <fullName evidence="10">Multicopper oxidase</fullName>
    </recommendedName>
</protein>
<dbReference type="GO" id="GO:0016491">
    <property type="term" value="F:oxidoreductase activity"/>
    <property type="evidence" value="ECO:0007669"/>
    <property type="project" value="UniProtKB-KW"/>
</dbReference>
<dbReference type="CDD" id="cd13854">
    <property type="entry name" value="CuRO_1_MaLCC_like"/>
    <property type="match status" value="1"/>
</dbReference>
<dbReference type="AlphaFoldDB" id="A0A6A6WM20"/>
<evidence type="ECO:0008006" key="10">
    <source>
        <dbReference type="Google" id="ProtNLM"/>
    </source>
</evidence>
<comment type="similarity">
    <text evidence="1">Belongs to the multicopper oxidase family.</text>
</comment>
<feature type="domain" description="Plastocyanin-like" evidence="7">
    <location>
        <begin position="125"/>
        <end position="239"/>
    </location>
</feature>
<dbReference type="PROSITE" id="PS00080">
    <property type="entry name" value="MULTICOPPER_OXIDASE2"/>
    <property type="match status" value="1"/>
</dbReference>
<keyword evidence="3" id="KW-0560">Oxidoreductase</keyword>
<dbReference type="CDD" id="cd13880">
    <property type="entry name" value="CuRO_2_MaLCC_like"/>
    <property type="match status" value="1"/>
</dbReference>
<keyword evidence="9" id="KW-1185">Reference proteome</keyword>
<dbReference type="Gene3D" id="2.60.40.420">
    <property type="entry name" value="Cupredoxins - blue copper proteins"/>
    <property type="match status" value="3"/>
</dbReference>
<feature type="domain" description="Plastocyanin-like" evidence="5">
    <location>
        <begin position="250"/>
        <end position="394"/>
    </location>
</feature>
<organism evidence="8 9">
    <name type="scientific">Pseudovirgaria hyperparasitica</name>
    <dbReference type="NCBI Taxonomy" id="470096"/>
    <lineage>
        <taxon>Eukaryota</taxon>
        <taxon>Fungi</taxon>
        <taxon>Dikarya</taxon>
        <taxon>Ascomycota</taxon>
        <taxon>Pezizomycotina</taxon>
        <taxon>Dothideomycetes</taxon>
        <taxon>Dothideomycetes incertae sedis</taxon>
        <taxon>Acrospermales</taxon>
        <taxon>Acrospermaceae</taxon>
        <taxon>Pseudovirgaria</taxon>
    </lineage>
</organism>
<dbReference type="Pfam" id="PF00394">
    <property type="entry name" value="Cu-oxidase"/>
    <property type="match status" value="1"/>
</dbReference>
<reference evidence="8" key="1">
    <citation type="journal article" date="2020" name="Stud. Mycol.">
        <title>101 Dothideomycetes genomes: a test case for predicting lifestyles and emergence of pathogens.</title>
        <authorList>
            <person name="Haridas S."/>
            <person name="Albert R."/>
            <person name="Binder M."/>
            <person name="Bloem J."/>
            <person name="Labutti K."/>
            <person name="Salamov A."/>
            <person name="Andreopoulos B."/>
            <person name="Baker S."/>
            <person name="Barry K."/>
            <person name="Bills G."/>
            <person name="Bluhm B."/>
            <person name="Cannon C."/>
            <person name="Castanera R."/>
            <person name="Culley D."/>
            <person name="Daum C."/>
            <person name="Ezra D."/>
            <person name="Gonzalez J."/>
            <person name="Henrissat B."/>
            <person name="Kuo A."/>
            <person name="Liang C."/>
            <person name="Lipzen A."/>
            <person name="Lutzoni F."/>
            <person name="Magnuson J."/>
            <person name="Mondo S."/>
            <person name="Nolan M."/>
            <person name="Ohm R."/>
            <person name="Pangilinan J."/>
            <person name="Park H.-J."/>
            <person name="Ramirez L."/>
            <person name="Alfaro M."/>
            <person name="Sun H."/>
            <person name="Tritt A."/>
            <person name="Yoshinaga Y."/>
            <person name="Zwiers L.-H."/>
            <person name="Turgeon B."/>
            <person name="Goodwin S."/>
            <person name="Spatafora J."/>
            <person name="Crous P."/>
            <person name="Grigoriev I."/>
        </authorList>
    </citation>
    <scope>NUCLEOTIDE SEQUENCE</scope>
    <source>
        <strain evidence="8">CBS 121739</strain>
    </source>
</reference>
<accession>A0A6A6WM20</accession>
<dbReference type="Pfam" id="PF07732">
    <property type="entry name" value="Cu-oxidase_3"/>
    <property type="match status" value="1"/>
</dbReference>
<evidence type="ECO:0000313" key="9">
    <source>
        <dbReference type="Proteomes" id="UP000799437"/>
    </source>
</evidence>
<dbReference type="PROSITE" id="PS00079">
    <property type="entry name" value="MULTICOPPER_OXIDASE1"/>
    <property type="match status" value="1"/>
</dbReference>
<dbReference type="InterPro" id="IPR008972">
    <property type="entry name" value="Cupredoxin"/>
</dbReference>
<evidence type="ECO:0000259" key="5">
    <source>
        <dbReference type="Pfam" id="PF00394"/>
    </source>
</evidence>
<dbReference type="GeneID" id="54487389"/>
<evidence type="ECO:0000259" key="6">
    <source>
        <dbReference type="Pfam" id="PF07731"/>
    </source>
</evidence>
<dbReference type="InterPro" id="IPR011706">
    <property type="entry name" value="Cu-oxidase_C"/>
</dbReference>
<evidence type="ECO:0000256" key="1">
    <source>
        <dbReference type="ARBA" id="ARBA00010609"/>
    </source>
</evidence>
<evidence type="ECO:0000256" key="3">
    <source>
        <dbReference type="ARBA" id="ARBA00023002"/>
    </source>
</evidence>
<dbReference type="EMBL" id="ML996565">
    <property type="protein sequence ID" value="KAF2763260.1"/>
    <property type="molecule type" value="Genomic_DNA"/>
</dbReference>
<dbReference type="FunFam" id="2.60.40.420:FF:000045">
    <property type="entry name" value="Laccase 2"/>
    <property type="match status" value="1"/>
</dbReference>
<keyword evidence="4" id="KW-0186">Copper</keyword>
<dbReference type="InterPro" id="IPR045087">
    <property type="entry name" value="Cu-oxidase_fam"/>
</dbReference>
<dbReference type="GO" id="GO:0005507">
    <property type="term" value="F:copper ion binding"/>
    <property type="evidence" value="ECO:0007669"/>
    <property type="project" value="InterPro"/>
</dbReference>
<dbReference type="OrthoDB" id="2121828at2759"/>
<dbReference type="InterPro" id="IPR033138">
    <property type="entry name" value="Cu_oxidase_CS"/>
</dbReference>
<dbReference type="PANTHER" id="PTHR11709:SF71">
    <property type="entry name" value="OXIDOREDUCTASE TPCJ"/>
    <property type="match status" value="1"/>
</dbReference>
<feature type="domain" description="Plastocyanin-like" evidence="6">
    <location>
        <begin position="493"/>
        <end position="630"/>
    </location>
</feature>
<keyword evidence="2" id="KW-0479">Metal-binding</keyword>
<dbReference type="SUPFAM" id="SSF49503">
    <property type="entry name" value="Cupredoxins"/>
    <property type="match status" value="3"/>
</dbReference>
<proteinExistence type="inferred from homology"/>